<dbReference type="SUPFAM" id="SSF55785">
    <property type="entry name" value="PYP-like sensor domain (PAS domain)"/>
    <property type="match status" value="1"/>
</dbReference>
<dbReference type="STRING" id="1550231.SAMN05660662_0462"/>
<dbReference type="InterPro" id="IPR001932">
    <property type="entry name" value="PPM-type_phosphatase-like_dom"/>
</dbReference>
<keyword evidence="1" id="KW-0378">Hydrolase</keyword>
<organism evidence="5 6">
    <name type="scientific">Blastococcus aurantiacus</name>
    <dbReference type="NCBI Taxonomy" id="1550231"/>
    <lineage>
        <taxon>Bacteria</taxon>
        <taxon>Bacillati</taxon>
        <taxon>Actinomycetota</taxon>
        <taxon>Actinomycetes</taxon>
        <taxon>Geodermatophilales</taxon>
        <taxon>Geodermatophilaceae</taxon>
        <taxon>Blastococcus</taxon>
    </lineage>
</organism>
<evidence type="ECO:0000256" key="2">
    <source>
        <dbReference type="SAM" id="MobiDB-lite"/>
    </source>
</evidence>
<dbReference type="PANTHER" id="PTHR43156:SF2">
    <property type="entry name" value="STAGE II SPORULATION PROTEIN E"/>
    <property type="match status" value="1"/>
</dbReference>
<proteinExistence type="predicted"/>
<dbReference type="Pfam" id="PF07228">
    <property type="entry name" value="SpoIIE"/>
    <property type="match status" value="1"/>
</dbReference>
<name>A0A1G7H9T6_9ACTN</name>
<dbReference type="SMART" id="SM00065">
    <property type="entry name" value="GAF"/>
    <property type="match status" value="1"/>
</dbReference>
<dbReference type="InterPro" id="IPR036890">
    <property type="entry name" value="HATPase_C_sf"/>
</dbReference>
<dbReference type="SUPFAM" id="SSF55874">
    <property type="entry name" value="ATPase domain of HSP90 chaperone/DNA topoisomerase II/histidine kinase"/>
    <property type="match status" value="1"/>
</dbReference>
<evidence type="ECO:0000259" key="4">
    <source>
        <dbReference type="SMART" id="SM00331"/>
    </source>
</evidence>
<dbReference type="Gene3D" id="3.60.40.10">
    <property type="entry name" value="PPM-type phosphatase domain"/>
    <property type="match status" value="1"/>
</dbReference>
<dbReference type="OrthoDB" id="118142at2"/>
<keyword evidence="6" id="KW-1185">Reference proteome</keyword>
<dbReference type="AlphaFoldDB" id="A0A1G7H9T6"/>
<dbReference type="Gene3D" id="3.30.565.10">
    <property type="entry name" value="Histidine kinase-like ATPase, C-terminal domain"/>
    <property type="match status" value="1"/>
</dbReference>
<dbReference type="GO" id="GO:0016791">
    <property type="term" value="F:phosphatase activity"/>
    <property type="evidence" value="ECO:0007669"/>
    <property type="project" value="TreeGrafter"/>
</dbReference>
<dbReference type="Proteomes" id="UP000199406">
    <property type="component" value="Unassembled WGS sequence"/>
</dbReference>
<dbReference type="InterPro" id="IPR003018">
    <property type="entry name" value="GAF"/>
</dbReference>
<dbReference type="InterPro" id="IPR035965">
    <property type="entry name" value="PAS-like_dom_sf"/>
</dbReference>
<dbReference type="InterPro" id="IPR029016">
    <property type="entry name" value="GAF-like_dom_sf"/>
</dbReference>
<feature type="region of interest" description="Disordered" evidence="2">
    <location>
        <begin position="293"/>
        <end position="315"/>
    </location>
</feature>
<reference evidence="6" key="1">
    <citation type="submission" date="2016-10" db="EMBL/GenBank/DDBJ databases">
        <authorList>
            <person name="Varghese N."/>
            <person name="Submissions S."/>
        </authorList>
    </citation>
    <scope>NUCLEOTIDE SEQUENCE [LARGE SCALE GENOMIC DNA]</scope>
    <source>
        <strain evidence="6">DSM 44268</strain>
    </source>
</reference>
<dbReference type="SUPFAM" id="SSF55781">
    <property type="entry name" value="GAF domain-like"/>
    <property type="match status" value="1"/>
</dbReference>
<dbReference type="Gene3D" id="3.30.450.40">
    <property type="match status" value="1"/>
</dbReference>
<protein>
    <submittedName>
        <fullName evidence="5">Serine phosphatase RsbU, regulator of sigma subunit</fullName>
    </submittedName>
</protein>
<sequence length="802" mass="84040">MDLVVIGPLVASAVAAVQRAHRRWPDANIAVIAPDPDAVRRQASFAPGVPLDLLVAGADAADLPVRLQELRSAGVGRRRHSAVLAAVVHGVDVAEAPAPSRVTAVGALLEHAPLAVLVTGEGGDLLGWNRRAEHLFGLRPGMTGQPVDDVVPGALSLVMAGPPPAASGVAPGAVRPPLHLRVADRVDVELSAASSQDDVGRPVVLLLAVDVTDQRRAERERDRLAAQVELLGQISQSLMGSLDLAESQSRLADALVPALADWVGVHLRDEHDQAAGVVIRHRDPALDVVVRKTERLQSRTGSSTEPSRRAAGGEQVLLPDVGPEDLLAQVPDPALRSLVRLLGARSLIAVPIPGRTGLLGSLLLAKGAGSVPFGAADLDLAVEIGRRAGIALDNARLYSGQRHLATELQQSLLTEPPVVAFADIAVRYVAAARQAQVGGDWYDAFRHRSGDLVLVIGDVVGHDTRAAAAMGQIRGLVRGICFNSGDVPSGLLSSVDEAIVGLELNTMATAVLAQLSLPTADDGRDGVQMQWSNAGHPPPVLLDASGGARLLDPGTKADLLLGVDASARRTTEATTLPAGSTLLFYTDGLVERRGEDLDEGLRRLLATVEEHASEELGALCDAILEAMVPRAGEDDVALVAVRPGPPAAAGAGRTSWRRTSPVPDVPPTDVLELTSLRHLGAVRRRARAFLTASLVADGILDEVVLDEVVERSILVIDELASNALRHGRPPATLDLREAGDHWIVVATDSAGDVLPTPAVARPAGQGGYGLYVIADLASAHGVQVDGDRKRVWVELPKHPLER</sequence>
<gene>
    <name evidence="5" type="ORF">SAMN05660662_0462</name>
</gene>
<evidence type="ECO:0000313" key="6">
    <source>
        <dbReference type="Proteomes" id="UP000199406"/>
    </source>
</evidence>
<dbReference type="InterPro" id="IPR052016">
    <property type="entry name" value="Bact_Sigma-Reg"/>
</dbReference>
<dbReference type="PANTHER" id="PTHR43156">
    <property type="entry name" value="STAGE II SPORULATION PROTEIN E-RELATED"/>
    <property type="match status" value="1"/>
</dbReference>
<feature type="domain" description="PPM-type phosphatase" evidence="4">
    <location>
        <begin position="422"/>
        <end position="643"/>
    </location>
</feature>
<dbReference type="SMART" id="SM00331">
    <property type="entry name" value="PP2C_SIG"/>
    <property type="match status" value="1"/>
</dbReference>
<evidence type="ECO:0000256" key="1">
    <source>
        <dbReference type="ARBA" id="ARBA00022801"/>
    </source>
</evidence>
<dbReference type="Gene3D" id="3.30.450.20">
    <property type="entry name" value="PAS domain"/>
    <property type="match status" value="1"/>
</dbReference>
<dbReference type="SUPFAM" id="SSF81606">
    <property type="entry name" value="PP2C-like"/>
    <property type="match status" value="1"/>
</dbReference>
<dbReference type="Pfam" id="PF01590">
    <property type="entry name" value="GAF"/>
    <property type="match status" value="1"/>
</dbReference>
<evidence type="ECO:0000259" key="3">
    <source>
        <dbReference type="SMART" id="SM00065"/>
    </source>
</evidence>
<dbReference type="EMBL" id="FNBT01000001">
    <property type="protein sequence ID" value="SDE97145.1"/>
    <property type="molecule type" value="Genomic_DNA"/>
</dbReference>
<accession>A0A1G7H9T6</accession>
<dbReference type="CDD" id="cd16936">
    <property type="entry name" value="HATPase_RsbW-like"/>
    <property type="match status" value="1"/>
</dbReference>
<feature type="domain" description="GAF" evidence="3">
    <location>
        <begin position="243"/>
        <end position="402"/>
    </location>
</feature>
<evidence type="ECO:0000313" key="5">
    <source>
        <dbReference type="EMBL" id="SDE97145.1"/>
    </source>
</evidence>
<dbReference type="InterPro" id="IPR036457">
    <property type="entry name" value="PPM-type-like_dom_sf"/>
</dbReference>